<organism evidence="1 2">
    <name type="scientific">Paraburkholderia terrae</name>
    <dbReference type="NCBI Taxonomy" id="311230"/>
    <lineage>
        <taxon>Bacteria</taxon>
        <taxon>Pseudomonadati</taxon>
        <taxon>Pseudomonadota</taxon>
        <taxon>Betaproteobacteria</taxon>
        <taxon>Burkholderiales</taxon>
        <taxon>Burkholderiaceae</taxon>
        <taxon>Paraburkholderia</taxon>
    </lineage>
</organism>
<evidence type="ECO:0000313" key="2">
    <source>
        <dbReference type="Proteomes" id="UP001319874"/>
    </source>
</evidence>
<protein>
    <submittedName>
        <fullName evidence="1">Uncharacterized protein</fullName>
    </submittedName>
</protein>
<proteinExistence type="predicted"/>
<dbReference type="EMBL" id="AP024958">
    <property type="protein sequence ID" value="BCZ84868.1"/>
    <property type="molecule type" value="Genomic_DNA"/>
</dbReference>
<accession>A0ABM7UA97</accession>
<dbReference type="Proteomes" id="UP001319874">
    <property type="component" value="Chromosome 4"/>
</dbReference>
<sequence>MVAIELHLQVRRADLPADRLRVVLAVRKKPGRVSRVLIGSMTIVMPSACAVCTCQSGIASLEAICR</sequence>
<reference evidence="1 2" key="1">
    <citation type="journal article" date="2022" name="Front. Microbiol.">
        <title>Identification and characterization of a novel class of self-sufficient cytochrome P450 hydroxylase involved in cyclohexanecarboxylate degradation in Paraburkholderia terrae strain KU-64.</title>
        <authorList>
            <person name="Yamamoto T."/>
            <person name="Hasegawa Y."/>
            <person name="Iwaki H."/>
        </authorList>
    </citation>
    <scope>NUCLEOTIDE SEQUENCE [LARGE SCALE GENOMIC DNA]</scope>
    <source>
        <strain evidence="1 2">KU-64</strain>
    </source>
</reference>
<name>A0ABM7UA97_9BURK</name>
<keyword evidence="2" id="KW-1185">Reference proteome</keyword>
<evidence type="ECO:0000313" key="1">
    <source>
        <dbReference type="EMBL" id="BCZ84868.1"/>
    </source>
</evidence>
<gene>
    <name evidence="1" type="ORF">PTKU64_85430</name>
</gene>